<gene>
    <name evidence="5" type="ORF">H4W30_003344</name>
</gene>
<evidence type="ECO:0000256" key="3">
    <source>
        <dbReference type="ARBA" id="ARBA00023163"/>
    </source>
</evidence>
<dbReference type="EMBL" id="JADBEJ010000004">
    <property type="protein sequence ID" value="MBE1576297.1"/>
    <property type="molecule type" value="Genomic_DNA"/>
</dbReference>
<dbReference type="SUPFAM" id="SSF46785">
    <property type="entry name" value="Winged helix' DNA-binding domain"/>
    <property type="match status" value="1"/>
</dbReference>
<organism evidence="5 6">
    <name type="scientific">Amycolatopsis roodepoortensis</name>
    <dbReference type="NCBI Taxonomy" id="700274"/>
    <lineage>
        <taxon>Bacteria</taxon>
        <taxon>Bacillati</taxon>
        <taxon>Actinomycetota</taxon>
        <taxon>Actinomycetes</taxon>
        <taxon>Pseudonocardiales</taxon>
        <taxon>Pseudonocardiaceae</taxon>
        <taxon>Amycolatopsis</taxon>
    </lineage>
</organism>
<evidence type="ECO:0000313" key="5">
    <source>
        <dbReference type="EMBL" id="MBE1576297.1"/>
    </source>
</evidence>
<dbReference type="InterPro" id="IPR036390">
    <property type="entry name" value="WH_DNA-bd_sf"/>
</dbReference>
<dbReference type="Pfam" id="PF14864">
    <property type="entry name" value="Alkyl_sulf_C"/>
    <property type="match status" value="1"/>
</dbReference>
<keyword evidence="6" id="KW-1185">Reference proteome</keyword>
<keyword evidence="1" id="KW-0805">Transcription regulation</keyword>
<protein>
    <submittedName>
        <fullName evidence="5">DNA-binding HxlR family transcriptional regulator</fullName>
    </submittedName>
</protein>
<proteinExistence type="predicted"/>
<dbReference type="SUPFAM" id="SSF55718">
    <property type="entry name" value="SCP-like"/>
    <property type="match status" value="1"/>
</dbReference>
<keyword evidence="3" id="KW-0804">Transcription</keyword>
<dbReference type="PANTHER" id="PTHR33204">
    <property type="entry name" value="TRANSCRIPTIONAL REGULATOR, MARR FAMILY"/>
    <property type="match status" value="1"/>
</dbReference>
<accession>A0ABR9L7H1</accession>
<keyword evidence="2 5" id="KW-0238">DNA-binding</keyword>
<evidence type="ECO:0000259" key="4">
    <source>
        <dbReference type="PROSITE" id="PS51118"/>
    </source>
</evidence>
<dbReference type="InterPro" id="IPR036527">
    <property type="entry name" value="SCP2_sterol-bd_dom_sf"/>
</dbReference>
<dbReference type="Pfam" id="PF01638">
    <property type="entry name" value="HxlR"/>
    <property type="match status" value="1"/>
</dbReference>
<sequence>MVITREYFDGCGTAHALDLVGSRWALLIVRELLLGPKRFTDLRAGLPGSSPTMLAQRLRELEQTGILRRRALPPPAASTVYELTEWGAELEPALLALGRWAARSPLMPERAPLSLDSLVLAMRTMFDPASAGDLEVAFQLRFGQFEVIARVGGGALEIGYGTLDRPDAVVTTSVEALREVIFEGRGLAQAIADGAVLVDGDLEAVTEFTGCFPLPEPAALPVNASRRP</sequence>
<dbReference type="Proteomes" id="UP000656548">
    <property type="component" value="Unassembled WGS sequence"/>
</dbReference>
<dbReference type="RefSeq" id="WP_192743604.1">
    <property type="nucleotide sequence ID" value="NZ_JADBEJ010000004.1"/>
</dbReference>
<comment type="caution">
    <text evidence="5">The sequence shown here is derived from an EMBL/GenBank/DDBJ whole genome shotgun (WGS) entry which is preliminary data.</text>
</comment>
<reference evidence="5 6" key="1">
    <citation type="submission" date="2020-10" db="EMBL/GenBank/DDBJ databases">
        <title>Sequencing the genomes of 1000 actinobacteria strains.</title>
        <authorList>
            <person name="Klenk H.-P."/>
        </authorList>
    </citation>
    <scope>NUCLEOTIDE SEQUENCE [LARGE SCALE GENOMIC DNA]</scope>
    <source>
        <strain evidence="5 6">DSM 46661</strain>
    </source>
</reference>
<dbReference type="Gene3D" id="3.30.1050.10">
    <property type="entry name" value="SCP2 sterol-binding domain"/>
    <property type="match status" value="1"/>
</dbReference>
<dbReference type="Gene3D" id="1.10.10.10">
    <property type="entry name" value="Winged helix-like DNA-binding domain superfamily/Winged helix DNA-binding domain"/>
    <property type="match status" value="1"/>
</dbReference>
<evidence type="ECO:0000313" key="6">
    <source>
        <dbReference type="Proteomes" id="UP000656548"/>
    </source>
</evidence>
<dbReference type="PANTHER" id="PTHR33204:SF18">
    <property type="entry name" value="TRANSCRIPTIONAL REGULATORY PROTEIN"/>
    <property type="match status" value="1"/>
</dbReference>
<dbReference type="InterPro" id="IPR029229">
    <property type="entry name" value="Alkyl_sulf_C"/>
</dbReference>
<dbReference type="PROSITE" id="PS51118">
    <property type="entry name" value="HTH_HXLR"/>
    <property type="match status" value="1"/>
</dbReference>
<evidence type="ECO:0000256" key="2">
    <source>
        <dbReference type="ARBA" id="ARBA00023125"/>
    </source>
</evidence>
<feature type="domain" description="HTH hxlR-type" evidence="4">
    <location>
        <begin position="11"/>
        <end position="109"/>
    </location>
</feature>
<name>A0ABR9L7H1_9PSEU</name>
<evidence type="ECO:0000256" key="1">
    <source>
        <dbReference type="ARBA" id="ARBA00023015"/>
    </source>
</evidence>
<dbReference type="GO" id="GO:0003677">
    <property type="term" value="F:DNA binding"/>
    <property type="evidence" value="ECO:0007669"/>
    <property type="project" value="UniProtKB-KW"/>
</dbReference>
<dbReference type="InterPro" id="IPR036388">
    <property type="entry name" value="WH-like_DNA-bd_sf"/>
</dbReference>
<dbReference type="InterPro" id="IPR002577">
    <property type="entry name" value="HTH_HxlR"/>
</dbReference>